<dbReference type="InParanoid" id="A0A1Y1UMF5"/>
<gene>
    <name evidence="2" type="ORF">BD324DRAFT_348797</name>
</gene>
<name>A0A1Y1UMF5_9TREE</name>
<dbReference type="RefSeq" id="XP_021872237.1">
    <property type="nucleotide sequence ID" value="XM_022012547.1"/>
</dbReference>
<keyword evidence="3" id="KW-1185">Reference proteome</keyword>
<reference evidence="2 3" key="1">
    <citation type="submission" date="2017-03" db="EMBL/GenBank/DDBJ databases">
        <title>Widespread Adenine N6-methylation of Active Genes in Fungi.</title>
        <authorList>
            <consortium name="DOE Joint Genome Institute"/>
            <person name="Mondo S.J."/>
            <person name="Dannebaum R.O."/>
            <person name="Kuo R.C."/>
            <person name="Louie K.B."/>
            <person name="Bewick A.J."/>
            <person name="Labutti K."/>
            <person name="Haridas S."/>
            <person name="Kuo A."/>
            <person name="Salamov A."/>
            <person name="Ahrendt S.R."/>
            <person name="Lau R."/>
            <person name="Bowen B.P."/>
            <person name="Lipzen A."/>
            <person name="Sullivan W."/>
            <person name="Andreopoulos W.B."/>
            <person name="Clum A."/>
            <person name="Lindquist E."/>
            <person name="Daum C."/>
            <person name="Northen T.R."/>
            <person name="Ramamoorthy G."/>
            <person name="Schmitz R.J."/>
            <person name="Gryganskyi A."/>
            <person name="Culley D."/>
            <person name="Magnuson J."/>
            <person name="James T.Y."/>
            <person name="O'Malley M.A."/>
            <person name="Stajich J.E."/>
            <person name="Spatafora J.W."/>
            <person name="Visel A."/>
            <person name="Grigoriev I.V."/>
        </authorList>
    </citation>
    <scope>NUCLEOTIDE SEQUENCE [LARGE SCALE GENOMIC DNA]</scope>
    <source>
        <strain evidence="2 3">NRRL Y-17943</strain>
    </source>
</reference>
<comment type="caution">
    <text evidence="2">The sequence shown here is derived from an EMBL/GenBank/DDBJ whole genome shotgun (WGS) entry which is preliminary data.</text>
</comment>
<feature type="compositionally biased region" description="Basic and acidic residues" evidence="1">
    <location>
        <begin position="97"/>
        <end position="107"/>
    </location>
</feature>
<evidence type="ECO:0000313" key="3">
    <source>
        <dbReference type="Proteomes" id="UP000193218"/>
    </source>
</evidence>
<proteinExistence type="predicted"/>
<sequence length="393" mass="43304">MRSFLHSSPLSCLLSDITEAIERHRRDTDALLAADREDERRRLILSPPARSAPPAHQPNQPRIRLGGAVLRRGDQQINYAAQAGQRGNPTITAGLRHPPDDPRDPARRVMPAPARRWDDGEFDRYQRTRDLEEYLFDDDEEGDPLDEYVPPEGNPNYRDPLVPRPGPLGAGLAHRAGAQGLLERLLGILPGTHRRDPTLGLAPDIAAILGRAGPAFRGGAAAGEEGVAEVLERVAPFHYPPAKMDFTTNFEFDLADKQPISVDDNGNVVDKPKTKSKPFLSCVRCHDPLLNSSHYRSDDDRIWALRCGHLIDQKCLVKISVPESDTASGTDKDEPPVKRPARRRKAAPKKNVQPPPEYTYACPVEGCTGKCVSISGDDGWEQKHGHGALVAFV</sequence>
<feature type="region of interest" description="Disordered" evidence="1">
    <location>
        <begin position="323"/>
        <end position="355"/>
    </location>
</feature>
<feature type="compositionally biased region" description="Acidic residues" evidence="1">
    <location>
        <begin position="134"/>
        <end position="146"/>
    </location>
</feature>
<feature type="region of interest" description="Disordered" evidence="1">
    <location>
        <begin position="134"/>
        <end position="159"/>
    </location>
</feature>
<feature type="compositionally biased region" description="Basic residues" evidence="1">
    <location>
        <begin position="339"/>
        <end position="348"/>
    </location>
</feature>
<evidence type="ECO:0000256" key="1">
    <source>
        <dbReference type="SAM" id="MobiDB-lite"/>
    </source>
</evidence>
<dbReference type="OrthoDB" id="2507647at2759"/>
<accession>A0A1Y1UMF5</accession>
<protein>
    <submittedName>
        <fullName evidence="2">Uncharacterized protein</fullName>
    </submittedName>
</protein>
<dbReference type="EMBL" id="NBSH01000004">
    <property type="protein sequence ID" value="ORX38315.1"/>
    <property type="molecule type" value="Genomic_DNA"/>
</dbReference>
<dbReference type="STRING" id="4999.A0A1Y1UMF5"/>
<dbReference type="AlphaFoldDB" id="A0A1Y1UMF5"/>
<dbReference type="GeneID" id="33554355"/>
<dbReference type="Proteomes" id="UP000193218">
    <property type="component" value="Unassembled WGS sequence"/>
</dbReference>
<feature type="region of interest" description="Disordered" evidence="1">
    <location>
        <begin position="83"/>
        <end position="121"/>
    </location>
</feature>
<organism evidence="2 3">
    <name type="scientific">Kockovaella imperatae</name>
    <dbReference type="NCBI Taxonomy" id="4999"/>
    <lineage>
        <taxon>Eukaryota</taxon>
        <taxon>Fungi</taxon>
        <taxon>Dikarya</taxon>
        <taxon>Basidiomycota</taxon>
        <taxon>Agaricomycotina</taxon>
        <taxon>Tremellomycetes</taxon>
        <taxon>Tremellales</taxon>
        <taxon>Cuniculitremaceae</taxon>
        <taxon>Kockovaella</taxon>
    </lineage>
</organism>
<evidence type="ECO:0000313" key="2">
    <source>
        <dbReference type="EMBL" id="ORX38315.1"/>
    </source>
</evidence>